<feature type="transmembrane region" description="Helical" evidence="2">
    <location>
        <begin position="256"/>
        <end position="276"/>
    </location>
</feature>
<reference evidence="3 4" key="1">
    <citation type="journal article" date="2019" name="Nat. Ecol. Evol.">
        <title>Megaphylogeny resolves global patterns of mushroom evolution.</title>
        <authorList>
            <person name="Varga T."/>
            <person name="Krizsan K."/>
            <person name="Foldi C."/>
            <person name="Dima B."/>
            <person name="Sanchez-Garcia M."/>
            <person name="Sanchez-Ramirez S."/>
            <person name="Szollosi G.J."/>
            <person name="Szarkandi J.G."/>
            <person name="Papp V."/>
            <person name="Albert L."/>
            <person name="Andreopoulos W."/>
            <person name="Angelini C."/>
            <person name="Antonin V."/>
            <person name="Barry K.W."/>
            <person name="Bougher N.L."/>
            <person name="Buchanan P."/>
            <person name="Buyck B."/>
            <person name="Bense V."/>
            <person name="Catcheside P."/>
            <person name="Chovatia M."/>
            <person name="Cooper J."/>
            <person name="Damon W."/>
            <person name="Desjardin D."/>
            <person name="Finy P."/>
            <person name="Geml J."/>
            <person name="Haridas S."/>
            <person name="Hughes K."/>
            <person name="Justo A."/>
            <person name="Karasinski D."/>
            <person name="Kautmanova I."/>
            <person name="Kiss B."/>
            <person name="Kocsube S."/>
            <person name="Kotiranta H."/>
            <person name="LaButti K.M."/>
            <person name="Lechner B.E."/>
            <person name="Liimatainen K."/>
            <person name="Lipzen A."/>
            <person name="Lukacs Z."/>
            <person name="Mihaltcheva S."/>
            <person name="Morgado L.N."/>
            <person name="Niskanen T."/>
            <person name="Noordeloos M.E."/>
            <person name="Ohm R.A."/>
            <person name="Ortiz-Santana B."/>
            <person name="Ovrebo C."/>
            <person name="Racz N."/>
            <person name="Riley R."/>
            <person name="Savchenko A."/>
            <person name="Shiryaev A."/>
            <person name="Soop K."/>
            <person name="Spirin V."/>
            <person name="Szebenyi C."/>
            <person name="Tomsovsky M."/>
            <person name="Tulloss R.E."/>
            <person name="Uehling J."/>
            <person name="Grigoriev I.V."/>
            <person name="Vagvolgyi C."/>
            <person name="Papp T."/>
            <person name="Martin F.M."/>
            <person name="Miettinen O."/>
            <person name="Hibbett D.S."/>
            <person name="Nagy L.G."/>
        </authorList>
    </citation>
    <scope>NUCLEOTIDE SEQUENCE [LARGE SCALE GENOMIC DNA]</scope>
    <source>
        <strain evidence="3 4">FP101781</strain>
    </source>
</reference>
<name>A0A4Y7SRT9_COPMI</name>
<keyword evidence="2" id="KW-1133">Transmembrane helix</keyword>
<dbReference type="EMBL" id="QPFP01000065">
    <property type="protein sequence ID" value="TEB24587.1"/>
    <property type="molecule type" value="Genomic_DNA"/>
</dbReference>
<feature type="transmembrane region" description="Helical" evidence="2">
    <location>
        <begin position="303"/>
        <end position="324"/>
    </location>
</feature>
<proteinExistence type="predicted"/>
<keyword evidence="2" id="KW-0812">Transmembrane</keyword>
<keyword evidence="4" id="KW-1185">Reference proteome</keyword>
<feature type="transmembrane region" description="Helical" evidence="2">
    <location>
        <begin position="344"/>
        <end position="362"/>
    </location>
</feature>
<feature type="transmembrane region" description="Helical" evidence="2">
    <location>
        <begin position="73"/>
        <end position="94"/>
    </location>
</feature>
<feature type="region of interest" description="Disordered" evidence="1">
    <location>
        <begin position="404"/>
        <end position="435"/>
    </location>
</feature>
<organism evidence="3 4">
    <name type="scientific">Coprinellus micaceus</name>
    <name type="common">Glistening ink-cap mushroom</name>
    <name type="synonym">Coprinus micaceus</name>
    <dbReference type="NCBI Taxonomy" id="71717"/>
    <lineage>
        <taxon>Eukaryota</taxon>
        <taxon>Fungi</taxon>
        <taxon>Dikarya</taxon>
        <taxon>Basidiomycota</taxon>
        <taxon>Agaricomycotina</taxon>
        <taxon>Agaricomycetes</taxon>
        <taxon>Agaricomycetidae</taxon>
        <taxon>Agaricales</taxon>
        <taxon>Agaricineae</taxon>
        <taxon>Psathyrellaceae</taxon>
        <taxon>Coprinellus</taxon>
    </lineage>
</organism>
<evidence type="ECO:0000256" key="1">
    <source>
        <dbReference type="SAM" id="MobiDB-lite"/>
    </source>
</evidence>
<dbReference type="AlphaFoldDB" id="A0A4Y7SRT9"/>
<evidence type="ECO:0000313" key="3">
    <source>
        <dbReference type="EMBL" id="TEB24587.1"/>
    </source>
</evidence>
<keyword evidence="2" id="KW-0472">Membrane</keyword>
<feature type="transmembrane region" description="Helical" evidence="2">
    <location>
        <begin position="150"/>
        <end position="173"/>
    </location>
</feature>
<comment type="caution">
    <text evidence="3">The sequence shown here is derived from an EMBL/GenBank/DDBJ whole genome shotgun (WGS) entry which is preliminary data.</text>
</comment>
<protein>
    <submittedName>
        <fullName evidence="3">Uncharacterized protein</fullName>
    </submittedName>
</protein>
<feature type="transmembrane region" description="Helical" evidence="2">
    <location>
        <begin position="31"/>
        <end position="52"/>
    </location>
</feature>
<feature type="transmembrane region" description="Helical" evidence="2">
    <location>
        <begin position="180"/>
        <end position="201"/>
    </location>
</feature>
<feature type="compositionally biased region" description="Basic and acidic residues" evidence="1">
    <location>
        <begin position="425"/>
        <end position="435"/>
    </location>
</feature>
<evidence type="ECO:0000256" key="2">
    <source>
        <dbReference type="SAM" id="Phobius"/>
    </source>
</evidence>
<evidence type="ECO:0000313" key="4">
    <source>
        <dbReference type="Proteomes" id="UP000298030"/>
    </source>
</evidence>
<gene>
    <name evidence="3" type="ORF">FA13DRAFT_1714590</name>
</gene>
<sequence>MSSFANGFWIPSGIEFGARFLDTGLNFYDSLIGTLICTLFSGIQLCMVRRIFQLHFRLRESKNARSRRQAAKAMFLIGTSMLLTFMFLAASLIYCVQFSRNVLSLRSVAKFSDLASATDPPIYRGCARDSIGTCVEVSLDKLQQGRRMELAFAALVQALIFLTDILLLIRCYLLFIDKAWVWATALVSFVASIGVWIFGLASLSKAGGLSGGSSWNWASPSQASIPRVDVFLQSASVPPSGVDASLPRGYHTSMSILASLMVNAIVTVAIVTRVLIARRRLQDNLPLSQVGEGRRKDDVYSTAAALIIESASPPVVFGILAAVFSSPDVKASRKAFDFELIPKIAWVAFTALAPQLILVRILQGRAWGSEQTYSNSSGATASTLTRSSGRNTIATPMRFTLKEQLDADDYGKRRPSSYRSTSSSGEERKGDAIEIQVRKEAFDS</sequence>
<dbReference type="Proteomes" id="UP000298030">
    <property type="component" value="Unassembled WGS sequence"/>
</dbReference>
<accession>A0A4Y7SRT9</accession>
<dbReference type="OrthoDB" id="2898376at2759"/>